<organism evidence="13 14">
    <name type="scientific">Rhodocollybia butyracea</name>
    <dbReference type="NCBI Taxonomy" id="206335"/>
    <lineage>
        <taxon>Eukaryota</taxon>
        <taxon>Fungi</taxon>
        <taxon>Dikarya</taxon>
        <taxon>Basidiomycota</taxon>
        <taxon>Agaricomycotina</taxon>
        <taxon>Agaricomycetes</taxon>
        <taxon>Agaricomycetidae</taxon>
        <taxon>Agaricales</taxon>
        <taxon>Marasmiineae</taxon>
        <taxon>Omphalotaceae</taxon>
        <taxon>Rhodocollybia</taxon>
    </lineage>
</organism>
<comment type="catalytic activity">
    <reaction evidence="10 11">
        <text>protoporphyrinogen IX + 3 O2 = protoporphyrin IX + 3 H2O2</text>
        <dbReference type="Rhea" id="RHEA:25576"/>
        <dbReference type="ChEBI" id="CHEBI:15379"/>
        <dbReference type="ChEBI" id="CHEBI:16240"/>
        <dbReference type="ChEBI" id="CHEBI:57306"/>
        <dbReference type="ChEBI" id="CHEBI:57307"/>
        <dbReference type="EC" id="1.3.3.4"/>
    </reaction>
</comment>
<evidence type="ECO:0000256" key="5">
    <source>
        <dbReference type="ARBA" id="ARBA00022630"/>
    </source>
</evidence>
<comment type="similarity">
    <text evidence="3 11">Belongs to the protoporphyrinogen/coproporphyrinogen oxidase family. Protoporphyrinogen oxidase subfamily.</text>
</comment>
<accession>A0A9P5UFI3</accession>
<dbReference type="InterPro" id="IPR050464">
    <property type="entry name" value="Zeta_carotene_desat/Oxidored"/>
</dbReference>
<dbReference type="GO" id="GO:0006782">
    <property type="term" value="P:protoporphyrinogen IX biosynthetic process"/>
    <property type="evidence" value="ECO:0007669"/>
    <property type="project" value="UniProtKB-UniRule"/>
</dbReference>
<dbReference type="Gene3D" id="3.50.50.60">
    <property type="entry name" value="FAD/NAD(P)-binding domain"/>
    <property type="match status" value="1"/>
</dbReference>
<evidence type="ECO:0000256" key="1">
    <source>
        <dbReference type="ARBA" id="ARBA00002600"/>
    </source>
</evidence>
<evidence type="ECO:0000313" key="13">
    <source>
        <dbReference type="EMBL" id="KAF9077314.1"/>
    </source>
</evidence>
<dbReference type="InterPro" id="IPR036188">
    <property type="entry name" value="FAD/NAD-bd_sf"/>
</dbReference>
<dbReference type="NCBIfam" id="TIGR00562">
    <property type="entry name" value="proto_IX_ox"/>
    <property type="match status" value="1"/>
</dbReference>
<keyword evidence="5 11" id="KW-0285">Flavoprotein</keyword>
<evidence type="ECO:0000259" key="12">
    <source>
        <dbReference type="Pfam" id="PF01593"/>
    </source>
</evidence>
<sequence>MNRHIAVLGGGISGLSSAFHLSRRFPEALVTLIEQTNLGGWISSERVHVRDDHGHSADILLESGPRTLRPNAKSILELINLLGLQKSVITTPVTSSAAKNRYLHIHEIQGLVTLPNSLSSVLSPLMRTILLPHILRESVKRRNRLRGITDESVDSFLTRRFGPFFARTFGSALVHGIYAADSRELSIRAAFPSLWAMEDRGWGSVVRGGLLPSATPTREDYEVGDVADMMKDVSVYSFKGGMGMLTGAIATYLEQQPNIKILCDSPVIKCGVAENDLLELQLQSGQVIKPTHIVSALPLPVLQELLTPQSSVPHLNANPASSVEVINFIFPKTQPPFHPTGFGYLVPRPPTGYSESNSGILGTVFDSCALSAQDSDASNFTKMTVMMGGPNPLTPSHTDTATVLKHLSVHLTEPGEFLTVLPEPLYVRRVQHHNCIPTPTPGHLERMDELKTTLKKGAWAGRLEIIGAGVGVLV</sequence>
<dbReference type="InterPro" id="IPR004572">
    <property type="entry name" value="Protoporphyrinogen_oxidase"/>
</dbReference>
<dbReference type="Pfam" id="PF01593">
    <property type="entry name" value="Amino_oxidase"/>
    <property type="match status" value="1"/>
</dbReference>
<evidence type="ECO:0000256" key="4">
    <source>
        <dbReference type="ARBA" id="ARBA00012867"/>
    </source>
</evidence>
<evidence type="ECO:0000256" key="11">
    <source>
        <dbReference type="RuleBase" id="RU367069"/>
    </source>
</evidence>
<evidence type="ECO:0000256" key="6">
    <source>
        <dbReference type="ARBA" id="ARBA00022827"/>
    </source>
</evidence>
<dbReference type="InterPro" id="IPR002937">
    <property type="entry name" value="Amino_oxidase"/>
</dbReference>
<dbReference type="Proteomes" id="UP000772434">
    <property type="component" value="Unassembled WGS sequence"/>
</dbReference>
<evidence type="ECO:0000256" key="3">
    <source>
        <dbReference type="ARBA" id="ARBA00010551"/>
    </source>
</evidence>
<dbReference type="GO" id="GO:0004729">
    <property type="term" value="F:oxygen-dependent protoporphyrinogen oxidase activity"/>
    <property type="evidence" value="ECO:0007669"/>
    <property type="project" value="UniProtKB-UniRule"/>
</dbReference>
<comment type="cofactor">
    <cofactor evidence="11">
        <name>FAD</name>
        <dbReference type="ChEBI" id="CHEBI:57692"/>
    </cofactor>
    <text evidence="11">Binds 1 FAD per subunit.</text>
</comment>
<dbReference type="PANTHER" id="PTHR42923:SF3">
    <property type="entry name" value="PROTOPORPHYRINOGEN OXIDASE"/>
    <property type="match status" value="1"/>
</dbReference>
<dbReference type="EMBL" id="JADNRY010000004">
    <property type="protein sequence ID" value="KAF9077314.1"/>
    <property type="molecule type" value="Genomic_DNA"/>
</dbReference>
<dbReference type="GO" id="GO:0005743">
    <property type="term" value="C:mitochondrial inner membrane"/>
    <property type="evidence" value="ECO:0007669"/>
    <property type="project" value="UniProtKB-SubCell"/>
</dbReference>
<dbReference type="OrthoDB" id="438553at2759"/>
<comment type="function">
    <text evidence="1 11">Catalyzes the 6-electron oxidation of protoporphyrinogen-IX to form protoporphyrin-IX.</text>
</comment>
<evidence type="ECO:0000256" key="10">
    <source>
        <dbReference type="ARBA" id="ARBA00047554"/>
    </source>
</evidence>
<evidence type="ECO:0000256" key="9">
    <source>
        <dbReference type="ARBA" id="ARBA00023244"/>
    </source>
</evidence>
<keyword evidence="7 11" id="KW-0560">Oxidoreductase</keyword>
<evidence type="ECO:0000256" key="8">
    <source>
        <dbReference type="ARBA" id="ARBA00023133"/>
    </source>
</evidence>
<comment type="caution">
    <text evidence="13">The sequence shown here is derived from an EMBL/GenBank/DDBJ whole genome shotgun (WGS) entry which is preliminary data.</text>
</comment>
<evidence type="ECO:0000313" key="14">
    <source>
        <dbReference type="Proteomes" id="UP000772434"/>
    </source>
</evidence>
<feature type="domain" description="Amine oxidase" evidence="12">
    <location>
        <begin position="12"/>
        <end position="451"/>
    </location>
</feature>
<name>A0A9P5UFI3_9AGAR</name>
<keyword evidence="6 11" id="KW-0274">FAD</keyword>
<protein>
    <recommendedName>
        <fullName evidence="4 11">Protoporphyrinogen oxidase</fullName>
        <ecNumber evidence="4 11">1.3.3.4</ecNumber>
    </recommendedName>
</protein>
<dbReference type="SUPFAM" id="SSF54373">
    <property type="entry name" value="FAD-linked reductases, C-terminal domain"/>
    <property type="match status" value="1"/>
</dbReference>
<comment type="pathway">
    <text evidence="2 11">Porphyrin-containing compound metabolism; protoporphyrin-IX biosynthesis; protoporphyrin-IX from protoporphyrinogen-IX: step 1/1.</text>
</comment>
<proteinExistence type="inferred from homology"/>
<evidence type="ECO:0000256" key="2">
    <source>
        <dbReference type="ARBA" id="ARBA00005073"/>
    </source>
</evidence>
<dbReference type="AlphaFoldDB" id="A0A9P5UFI3"/>
<evidence type="ECO:0000256" key="7">
    <source>
        <dbReference type="ARBA" id="ARBA00023002"/>
    </source>
</evidence>
<keyword evidence="8 11" id="KW-0350">Heme biosynthesis</keyword>
<keyword evidence="9 11" id="KW-0627">Porphyrin biosynthesis</keyword>
<comment type="subcellular location">
    <subcellularLocation>
        <location evidence="11">Mitochondrion inner membrane</location>
    </subcellularLocation>
</comment>
<dbReference type="EC" id="1.3.3.4" evidence="4 11"/>
<dbReference type="SUPFAM" id="SSF51905">
    <property type="entry name" value="FAD/NAD(P)-binding domain"/>
    <property type="match status" value="1"/>
</dbReference>
<reference evidence="13" key="1">
    <citation type="submission" date="2020-11" db="EMBL/GenBank/DDBJ databases">
        <authorList>
            <consortium name="DOE Joint Genome Institute"/>
            <person name="Ahrendt S."/>
            <person name="Riley R."/>
            <person name="Andreopoulos W."/>
            <person name="Labutti K."/>
            <person name="Pangilinan J."/>
            <person name="Ruiz-Duenas F.J."/>
            <person name="Barrasa J.M."/>
            <person name="Sanchez-Garcia M."/>
            <person name="Camarero S."/>
            <person name="Miyauchi S."/>
            <person name="Serrano A."/>
            <person name="Linde D."/>
            <person name="Babiker R."/>
            <person name="Drula E."/>
            <person name="Ayuso-Fernandez I."/>
            <person name="Pacheco R."/>
            <person name="Padilla G."/>
            <person name="Ferreira P."/>
            <person name="Barriuso J."/>
            <person name="Kellner H."/>
            <person name="Castanera R."/>
            <person name="Alfaro M."/>
            <person name="Ramirez L."/>
            <person name="Pisabarro A.G."/>
            <person name="Kuo A."/>
            <person name="Tritt A."/>
            <person name="Lipzen A."/>
            <person name="He G."/>
            <person name="Yan M."/>
            <person name="Ng V."/>
            <person name="Cullen D."/>
            <person name="Martin F."/>
            <person name="Rosso M.-N."/>
            <person name="Henrissat B."/>
            <person name="Hibbett D."/>
            <person name="Martinez A.T."/>
            <person name="Grigoriev I.V."/>
        </authorList>
    </citation>
    <scope>NUCLEOTIDE SEQUENCE</scope>
    <source>
        <strain evidence="13">AH 40177</strain>
    </source>
</reference>
<keyword evidence="14" id="KW-1185">Reference proteome</keyword>
<gene>
    <name evidence="13" type="ORF">BDP27DRAFT_1413738</name>
</gene>
<dbReference type="PANTHER" id="PTHR42923">
    <property type="entry name" value="PROTOPORPHYRINOGEN OXIDASE"/>
    <property type="match status" value="1"/>
</dbReference>